<dbReference type="RefSeq" id="XP_030836235.1">
    <property type="nucleotide sequence ID" value="XM_030980375.1"/>
</dbReference>
<organism evidence="8 9">
    <name type="scientific">Strongylocentrotus purpuratus</name>
    <name type="common">Purple sea urchin</name>
    <dbReference type="NCBI Taxonomy" id="7668"/>
    <lineage>
        <taxon>Eukaryota</taxon>
        <taxon>Metazoa</taxon>
        <taxon>Echinodermata</taxon>
        <taxon>Eleutherozoa</taxon>
        <taxon>Echinozoa</taxon>
        <taxon>Echinoidea</taxon>
        <taxon>Euechinoidea</taxon>
        <taxon>Echinacea</taxon>
        <taxon>Camarodonta</taxon>
        <taxon>Echinidea</taxon>
        <taxon>Strongylocentrotidae</taxon>
        <taxon>Strongylocentrotus</taxon>
    </lineage>
</organism>
<dbReference type="AlphaFoldDB" id="A0A7M7NGH7"/>
<evidence type="ECO:0000256" key="1">
    <source>
        <dbReference type="ARBA" id="ARBA00005224"/>
    </source>
</evidence>
<keyword evidence="9" id="KW-1185">Reference proteome</keyword>
<dbReference type="Proteomes" id="UP000007110">
    <property type="component" value="Unassembled WGS sequence"/>
</dbReference>
<dbReference type="FunCoup" id="A0A7M7NGH7">
    <property type="interactions" value="562"/>
</dbReference>
<evidence type="ECO:0000259" key="7">
    <source>
        <dbReference type="Pfam" id="PF04321"/>
    </source>
</evidence>
<dbReference type="Pfam" id="PF04321">
    <property type="entry name" value="RmlD_sub_bind"/>
    <property type="match status" value="1"/>
</dbReference>
<dbReference type="GO" id="GO:0006556">
    <property type="term" value="P:S-adenosylmethionine biosynthetic process"/>
    <property type="evidence" value="ECO:0000318"/>
    <property type="project" value="GO_Central"/>
</dbReference>
<sequence length="300" mass="33376">MKVLVTGASGLMGRALMREFERTPSCDVLGLAFSRAKGSLRKVDIRDEGEVRKVMQEFQPDAIVHAAVQRRPDVVEKDEEAAKKVNCSATETIAKISAEMGTFLIYISTDYVFDGTKPPYKPTDATNPLNKYGQQKLEGEKISQAHAPNCAILRVPVLYGQIETVEESAVTVLLNTLVNREKTDMIDDCCTRCPTSVDDIAVVCRQMCERWKTDPKTMSGVFHWCGSEFMTKYTMITKIADAFNLPHDHLKPDPVQPTGGTLRPKDCSLDRSKLEALGIGQTTPIWEELQKVMAPFVTSQ</sequence>
<dbReference type="OrthoDB" id="6235964at2759"/>
<comment type="similarity">
    <text evidence="2">Belongs to the dTDP-4-dehydrorhamnose reductase family. MAT2B subfamily.</text>
</comment>
<dbReference type="GO" id="GO:0048269">
    <property type="term" value="C:methionine adenosyltransferase complex"/>
    <property type="evidence" value="ECO:0000318"/>
    <property type="project" value="GO_Central"/>
</dbReference>
<dbReference type="CTD" id="27430"/>
<proteinExistence type="inferred from homology"/>
<comment type="subunit">
    <text evidence="6">Heterotrimer; composed of a catalytic MAT2A homodimer that binds one regulatory MAT2B chain. Heterohexamer; composed of a central, catalytic MAT2A homotetramer flanked on either side by a regulatory MAT2B chain. NADP binding increases the affinity for MAT2A.</text>
</comment>
<dbReference type="InterPro" id="IPR005913">
    <property type="entry name" value="dTDP_dehydrorham_reduct"/>
</dbReference>
<dbReference type="Gene3D" id="3.40.50.720">
    <property type="entry name" value="NAD(P)-binding Rossmann-like Domain"/>
    <property type="match status" value="1"/>
</dbReference>
<evidence type="ECO:0000256" key="3">
    <source>
        <dbReference type="ARBA" id="ARBA00021596"/>
    </source>
</evidence>
<dbReference type="KEGG" id="spu:577812"/>
<dbReference type="EnsemblMetazoa" id="XM_030980375">
    <property type="protein sequence ID" value="XP_030836235"/>
    <property type="gene ID" value="LOC577812"/>
</dbReference>
<dbReference type="PANTHER" id="PTHR10491:SF4">
    <property type="entry name" value="METHIONINE ADENOSYLTRANSFERASE 2 SUBUNIT BETA"/>
    <property type="match status" value="1"/>
</dbReference>
<reference evidence="9" key="1">
    <citation type="submission" date="2015-02" db="EMBL/GenBank/DDBJ databases">
        <title>Genome sequencing for Strongylocentrotus purpuratus.</title>
        <authorList>
            <person name="Murali S."/>
            <person name="Liu Y."/>
            <person name="Vee V."/>
            <person name="English A."/>
            <person name="Wang M."/>
            <person name="Skinner E."/>
            <person name="Han Y."/>
            <person name="Muzny D.M."/>
            <person name="Worley K.C."/>
            <person name="Gibbs R.A."/>
        </authorList>
    </citation>
    <scope>NUCLEOTIDE SEQUENCE</scope>
</reference>
<dbReference type="PANTHER" id="PTHR10491">
    <property type="entry name" value="DTDP-4-DEHYDRORHAMNOSE REDUCTASE"/>
    <property type="match status" value="1"/>
</dbReference>
<accession>A0A7M7NGH7</accession>
<evidence type="ECO:0000256" key="5">
    <source>
        <dbReference type="ARBA" id="ARBA00045998"/>
    </source>
</evidence>
<evidence type="ECO:0000256" key="6">
    <source>
        <dbReference type="ARBA" id="ARBA00046786"/>
    </source>
</evidence>
<protein>
    <recommendedName>
        <fullName evidence="3">Methionine adenosyltransferase 2 subunit beta</fullName>
    </recommendedName>
    <alternativeName>
        <fullName evidence="4">Methionine adenosyltransferase II beta</fullName>
    </alternativeName>
</protein>
<dbReference type="UniPathway" id="UPA00315">
    <property type="reaction ID" value="UER00080"/>
</dbReference>
<comment type="function">
    <text evidence="5">Regulatory subunit of S-adenosylmethionine synthetase 2, an enzyme that catalyzes the formation of S-adenosylmethionine from methionine and ATP. Regulates MAT2A catalytic activity by changing its kinetic properties, increasing its affinity for L-methionine. Can bind NADP (in vitro).</text>
</comment>
<dbReference type="GO" id="GO:0048270">
    <property type="term" value="F:methionine adenosyltransferase regulator activity"/>
    <property type="evidence" value="ECO:0000318"/>
    <property type="project" value="GO_Central"/>
</dbReference>
<dbReference type="OMA" id="RMPLMFG"/>
<dbReference type="InterPro" id="IPR036291">
    <property type="entry name" value="NAD(P)-bd_dom_sf"/>
</dbReference>
<evidence type="ECO:0000256" key="4">
    <source>
        <dbReference type="ARBA" id="ARBA00029977"/>
    </source>
</evidence>
<dbReference type="InParanoid" id="A0A7M7NGH7"/>
<evidence type="ECO:0000256" key="2">
    <source>
        <dbReference type="ARBA" id="ARBA00008656"/>
    </source>
</evidence>
<dbReference type="SUPFAM" id="SSF51735">
    <property type="entry name" value="NAD(P)-binding Rossmann-fold domains"/>
    <property type="match status" value="1"/>
</dbReference>
<name>A0A7M7NGH7_STRPU</name>
<dbReference type="GeneID" id="577812"/>
<evidence type="ECO:0000313" key="8">
    <source>
        <dbReference type="EnsemblMetazoa" id="XP_030836235"/>
    </source>
</evidence>
<feature type="domain" description="RmlD-like substrate binding" evidence="7">
    <location>
        <begin position="1"/>
        <end position="295"/>
    </location>
</feature>
<reference evidence="8" key="2">
    <citation type="submission" date="2021-01" db="UniProtKB">
        <authorList>
            <consortium name="EnsemblMetazoa"/>
        </authorList>
    </citation>
    <scope>IDENTIFICATION</scope>
</reference>
<dbReference type="FunFam" id="3.40.50.720:FF:000357">
    <property type="entry name" value="Methionine adenosyltransferase 2 subunit beta"/>
    <property type="match status" value="1"/>
</dbReference>
<dbReference type="CDD" id="cd05254">
    <property type="entry name" value="dTDP_HR_like_SDR_e"/>
    <property type="match status" value="1"/>
</dbReference>
<evidence type="ECO:0000313" key="9">
    <source>
        <dbReference type="Proteomes" id="UP000007110"/>
    </source>
</evidence>
<dbReference type="InterPro" id="IPR029903">
    <property type="entry name" value="RmlD-like-bd"/>
</dbReference>
<comment type="pathway">
    <text evidence="1">Amino-acid biosynthesis; S-adenosyl-L-methionine biosynthesis; S-adenosyl-L-methionine from L-methionine: step 1/1.</text>
</comment>